<dbReference type="PANTHER" id="PTHR20935:SF0">
    <property type="entry name" value="SERINE_THREONINE-PROTEIN PHOSPHATASE PGAM5, MITOCHONDRIAL"/>
    <property type="match status" value="1"/>
</dbReference>
<evidence type="ECO:0000313" key="2">
    <source>
        <dbReference type="EMBL" id="AIF82133.1"/>
    </source>
</evidence>
<dbReference type="InterPro" id="IPR029033">
    <property type="entry name" value="His_PPase_superfam"/>
</dbReference>
<evidence type="ECO:0000313" key="3">
    <source>
        <dbReference type="Proteomes" id="UP000028194"/>
    </source>
</evidence>
<dbReference type="STRING" id="1459636.NTE_00049"/>
<protein>
    <submittedName>
        <fullName evidence="2">Phosphohistidine phosphatase, SixA</fullName>
        <ecNumber evidence="2">3.1.3.-</ecNumber>
    </submittedName>
</protein>
<evidence type="ECO:0000256" key="1">
    <source>
        <dbReference type="ARBA" id="ARBA00022801"/>
    </source>
</evidence>
<dbReference type="GO" id="GO:0005737">
    <property type="term" value="C:cytoplasm"/>
    <property type="evidence" value="ECO:0007669"/>
    <property type="project" value="InterPro"/>
</dbReference>
<dbReference type="GO" id="GO:0101006">
    <property type="term" value="F:protein histidine phosphatase activity"/>
    <property type="evidence" value="ECO:0007669"/>
    <property type="project" value="InterPro"/>
</dbReference>
<gene>
    <name evidence="2" type="ORF">NTE_00049</name>
</gene>
<dbReference type="InterPro" id="IPR004449">
    <property type="entry name" value="SixA"/>
</dbReference>
<keyword evidence="1 2" id="KW-0378">Hydrolase</keyword>
<dbReference type="Proteomes" id="UP000028194">
    <property type="component" value="Chromosome"/>
</dbReference>
<dbReference type="KEGG" id="nev:NTE_00049"/>
<dbReference type="AlphaFoldDB" id="A0A075MLI7"/>
<dbReference type="CDD" id="cd07067">
    <property type="entry name" value="HP_PGM_like"/>
    <property type="match status" value="1"/>
</dbReference>
<accession>A0A075MLI7</accession>
<dbReference type="eggNOG" id="arCOG01992">
    <property type="taxonomic scope" value="Archaea"/>
</dbReference>
<reference evidence="2 3" key="1">
    <citation type="journal article" date="2014" name="PLoS ONE">
        <title>Genome Sequence of Candidatus Nitrososphaera evergladensis from Group I.1b Enriched from Everglades Soil Reveals Novel Genomic Features of the Ammonia-Oxidizing Archaea.</title>
        <authorList>
            <person name="Zhalnina K.V."/>
            <person name="Dias R."/>
            <person name="Leonard M.T."/>
            <person name="Dorr de Quadros P."/>
            <person name="Camargo F.A."/>
            <person name="Drew J.C."/>
            <person name="Farmerie W.G."/>
            <person name="Daroub S.H."/>
            <person name="Triplett E.W."/>
        </authorList>
    </citation>
    <scope>NUCLEOTIDE SEQUENCE [LARGE SCALE GENOMIC DNA]</scope>
    <source>
        <strain evidence="2 3">SR1</strain>
    </source>
</reference>
<keyword evidence="3" id="KW-1185">Reference proteome</keyword>
<dbReference type="SUPFAM" id="SSF53254">
    <property type="entry name" value="Phosphoglycerate mutase-like"/>
    <property type="match status" value="1"/>
</dbReference>
<dbReference type="Gene3D" id="3.40.50.1240">
    <property type="entry name" value="Phosphoglycerate mutase-like"/>
    <property type="match status" value="1"/>
</dbReference>
<organism evidence="2 3">
    <name type="scientific">Candidatus Nitrososphaera evergladensis SR1</name>
    <dbReference type="NCBI Taxonomy" id="1459636"/>
    <lineage>
        <taxon>Archaea</taxon>
        <taxon>Nitrososphaerota</taxon>
        <taxon>Nitrososphaeria</taxon>
        <taxon>Nitrososphaerales</taxon>
        <taxon>Nitrososphaeraceae</taxon>
        <taxon>Nitrososphaera</taxon>
    </lineage>
</organism>
<dbReference type="NCBIfam" id="TIGR00249">
    <property type="entry name" value="sixA"/>
    <property type="match status" value="1"/>
</dbReference>
<dbReference type="PANTHER" id="PTHR20935">
    <property type="entry name" value="PHOSPHOGLYCERATE MUTASE-RELATED"/>
    <property type="match status" value="1"/>
</dbReference>
<dbReference type="HOGENOM" id="CLU_084603_3_1_2"/>
<dbReference type="EMBL" id="CP007174">
    <property type="protein sequence ID" value="AIF82133.1"/>
    <property type="molecule type" value="Genomic_DNA"/>
</dbReference>
<dbReference type="InterPro" id="IPR013078">
    <property type="entry name" value="His_Pase_superF_clade-1"/>
</dbReference>
<name>A0A075MLI7_9ARCH</name>
<sequence length="186" mass="20210">MIYAPALSAPVELYILRHGEAGKRLAAGSKDSERPLTVAGEQEVKEIAGALVDLGIKLDFVAASPLARARQTAEIVVKKLKVKKGKFELWNELKPEGSRLALYSKLAQFKPGDSVMVVGHEPYLSSLVGDLMFDSQGSSSGGGSNGRIVLKKAGLARVSVTSLRPRARGELRWLLTPRHMRRMMTT</sequence>
<dbReference type="InterPro" id="IPR051021">
    <property type="entry name" value="Mito_Ser/Thr_phosphatase"/>
</dbReference>
<dbReference type="EC" id="3.1.3.-" evidence="2"/>
<proteinExistence type="predicted"/>
<dbReference type="Pfam" id="PF00300">
    <property type="entry name" value="His_Phos_1"/>
    <property type="match status" value="1"/>
</dbReference>
<dbReference type="SMART" id="SM00855">
    <property type="entry name" value="PGAM"/>
    <property type="match status" value="1"/>
</dbReference>